<dbReference type="AlphaFoldDB" id="A0ABD0MQF3"/>
<dbReference type="Proteomes" id="UP001529510">
    <property type="component" value="Unassembled WGS sequence"/>
</dbReference>
<accession>A0ABD0MQF3</accession>
<dbReference type="PANTHER" id="PTHR15503:SF22">
    <property type="entry name" value="TRANSPOSON TY3-I GAG POLYPROTEIN"/>
    <property type="match status" value="1"/>
</dbReference>
<dbReference type="EMBL" id="JAMKFB020000300">
    <property type="protein sequence ID" value="KAL0150363.1"/>
    <property type="molecule type" value="Genomic_DNA"/>
</dbReference>
<dbReference type="InterPro" id="IPR032567">
    <property type="entry name" value="RTL1-rel"/>
</dbReference>
<comment type="caution">
    <text evidence="2">The sequence shown here is derived from an EMBL/GenBank/DDBJ whole genome shotgun (WGS) entry which is preliminary data.</text>
</comment>
<evidence type="ECO:0000259" key="1">
    <source>
        <dbReference type="Pfam" id="PF03732"/>
    </source>
</evidence>
<organism evidence="2 3">
    <name type="scientific">Cirrhinus mrigala</name>
    <name type="common">Mrigala</name>
    <dbReference type="NCBI Taxonomy" id="683832"/>
    <lineage>
        <taxon>Eukaryota</taxon>
        <taxon>Metazoa</taxon>
        <taxon>Chordata</taxon>
        <taxon>Craniata</taxon>
        <taxon>Vertebrata</taxon>
        <taxon>Euteleostomi</taxon>
        <taxon>Actinopterygii</taxon>
        <taxon>Neopterygii</taxon>
        <taxon>Teleostei</taxon>
        <taxon>Ostariophysi</taxon>
        <taxon>Cypriniformes</taxon>
        <taxon>Cyprinidae</taxon>
        <taxon>Labeoninae</taxon>
        <taxon>Labeonini</taxon>
        <taxon>Cirrhinus</taxon>
    </lineage>
</organism>
<proteinExistence type="predicted"/>
<keyword evidence="3" id="KW-1185">Reference proteome</keyword>
<evidence type="ECO:0000313" key="3">
    <source>
        <dbReference type="Proteomes" id="UP001529510"/>
    </source>
</evidence>
<dbReference type="PANTHER" id="PTHR15503">
    <property type="entry name" value="LDOC1 RELATED"/>
    <property type="match status" value="1"/>
</dbReference>
<dbReference type="Pfam" id="PF03732">
    <property type="entry name" value="Retrotrans_gag"/>
    <property type="match status" value="1"/>
</dbReference>
<evidence type="ECO:0000313" key="2">
    <source>
        <dbReference type="EMBL" id="KAL0150363.1"/>
    </source>
</evidence>
<feature type="domain" description="Retrotransposon gag" evidence="1">
    <location>
        <begin position="476"/>
        <end position="566"/>
    </location>
</feature>
<gene>
    <name evidence="2" type="ORF">M9458_054365</name>
</gene>
<reference evidence="2 3" key="1">
    <citation type="submission" date="2024-05" db="EMBL/GenBank/DDBJ databases">
        <title>Genome sequencing and assembly of Indian major carp, Cirrhinus mrigala (Hamilton, 1822).</title>
        <authorList>
            <person name="Mohindra V."/>
            <person name="Chowdhury L.M."/>
            <person name="Lal K."/>
            <person name="Jena J.K."/>
        </authorList>
    </citation>
    <scope>NUCLEOTIDE SEQUENCE [LARGE SCALE GENOMIC DNA]</scope>
    <source>
        <strain evidence="2">CM1030</strain>
        <tissue evidence="2">Blood</tissue>
    </source>
</reference>
<dbReference type="InterPro" id="IPR005162">
    <property type="entry name" value="Retrotrans_gag_dom"/>
</dbReference>
<name>A0ABD0MQF3_CIRMR</name>
<sequence>MANTGKAFKKFVDPCPHFLTPDDTHNLCVMCLGEEHAREVLEGADCVHCKLLPMRKLHSHWSLFSRKEGHPLAPRSSGPAAAEVWRNPSSWGSQVDLADKLDKGLSLSRSSTGDESELWDDNEVISLTSSDPATSALPRKSRSIESESYQSSCPAYDELLEVMERTTARFQHTSYANIEGMRENGYDRMPPIEETLASYFSFGETSWLPPCHQSPFSLNGRAYTTAGQAVASLHTMAVLQAYQADLLKDLDKGQGLFPDEVSEFRRTTDLALQAATAMGRSMVAIVVTERHLWVNLADIGRKEKGFLLSVPVLPSELFGTSVEMLRSLGMRPFIPRALSPNIRGVLARPGLRIRDMPRRLVAARAPPPPTVRTSLLMGPLLASDVSILDRIWKARPITATESLGTTVVVPCLLGPRYITATPGPVGPSISGSPMAMPATYAGEAAECSGFLLQINLFIQMQPQLFPLENAKVAFLISLLTGKALQWAKAIWDSENPIIHSYEQFTTHFSKVFSTTTGPLSTSDQHFRLQQGTASVNDYTLHFRTLAVASGWNETALLGAYRQGLNPDIRTAMALYDDSIGLESFLQRTTRVSQCLAACQPSVTAPQPA</sequence>
<protein>
    <recommendedName>
        <fullName evidence="1">Retrotransposon gag domain-containing protein</fullName>
    </recommendedName>
</protein>